<keyword evidence="3 6" id="KW-0812">Transmembrane</keyword>
<dbReference type="GO" id="GO:0048039">
    <property type="term" value="F:ubiquinone binding"/>
    <property type="evidence" value="ECO:0007669"/>
    <property type="project" value="TreeGrafter"/>
</dbReference>
<evidence type="ECO:0000256" key="3">
    <source>
        <dbReference type="ARBA" id="ARBA00022692"/>
    </source>
</evidence>
<dbReference type="GO" id="GO:0016020">
    <property type="term" value="C:membrane"/>
    <property type="evidence" value="ECO:0007669"/>
    <property type="project" value="UniProtKB-SubCell"/>
</dbReference>
<feature type="transmembrane region" description="Helical" evidence="7">
    <location>
        <begin position="342"/>
        <end position="360"/>
    </location>
</feature>
<feature type="transmembrane region" description="Helical" evidence="7">
    <location>
        <begin position="6"/>
        <end position="25"/>
    </location>
</feature>
<feature type="transmembrane region" description="Helical" evidence="7">
    <location>
        <begin position="37"/>
        <end position="55"/>
    </location>
</feature>
<comment type="subcellular location">
    <subcellularLocation>
        <location evidence="1">Endomembrane system</location>
        <topology evidence="1">Multi-pass membrane protein</topology>
    </subcellularLocation>
    <subcellularLocation>
        <location evidence="6">Membrane</location>
        <topology evidence="6">Multi-pass membrane protein</topology>
    </subcellularLocation>
</comment>
<dbReference type="OrthoDB" id="9768329at2"/>
<evidence type="ECO:0000313" key="10">
    <source>
        <dbReference type="Proteomes" id="UP000028870"/>
    </source>
</evidence>
<protein>
    <submittedName>
        <fullName evidence="9">Proton-translocating NADH-quinone oxidoreductase subunit M</fullName>
    </submittedName>
</protein>
<feature type="transmembrane region" description="Helical" evidence="7">
    <location>
        <begin position="115"/>
        <end position="134"/>
    </location>
</feature>
<evidence type="ECO:0000313" key="9">
    <source>
        <dbReference type="EMBL" id="CDO05846.1"/>
    </source>
</evidence>
<evidence type="ECO:0000256" key="5">
    <source>
        <dbReference type="ARBA" id="ARBA00023136"/>
    </source>
</evidence>
<dbReference type="GO" id="GO:0003954">
    <property type="term" value="F:NADH dehydrogenase activity"/>
    <property type="evidence" value="ECO:0007669"/>
    <property type="project" value="TreeGrafter"/>
</dbReference>
<feature type="transmembrane region" description="Helical" evidence="7">
    <location>
        <begin position="282"/>
        <end position="304"/>
    </location>
</feature>
<feature type="transmembrane region" description="Helical" evidence="7">
    <location>
        <begin position="75"/>
        <end position="103"/>
    </location>
</feature>
<evidence type="ECO:0000256" key="7">
    <source>
        <dbReference type="SAM" id="Phobius"/>
    </source>
</evidence>
<feature type="domain" description="NADH:quinone oxidoreductase/Mrp antiporter transmembrane" evidence="8">
    <location>
        <begin position="135"/>
        <end position="424"/>
    </location>
</feature>
<dbReference type="Pfam" id="PF00361">
    <property type="entry name" value="Proton_antipo_M"/>
    <property type="match status" value="1"/>
</dbReference>
<evidence type="ECO:0000256" key="6">
    <source>
        <dbReference type="RuleBase" id="RU000320"/>
    </source>
</evidence>
<dbReference type="InterPro" id="IPR001750">
    <property type="entry name" value="ND/Mrp_TM"/>
</dbReference>
<dbReference type="RefSeq" id="WP_051560995.1">
    <property type="nucleotide sequence ID" value="NZ_CCBB010000001.1"/>
</dbReference>
<feature type="transmembrane region" description="Helical" evidence="7">
    <location>
        <begin position="140"/>
        <end position="159"/>
    </location>
</feature>
<evidence type="ECO:0000256" key="2">
    <source>
        <dbReference type="ARBA" id="ARBA00009025"/>
    </source>
</evidence>
<keyword evidence="4 7" id="KW-1133">Transmembrane helix</keyword>
<dbReference type="NCBIfam" id="NF004500">
    <property type="entry name" value="PRK05846.1-4"/>
    <property type="match status" value="1"/>
</dbReference>
<dbReference type="STRING" id="258533.BN977_00622"/>
<comment type="caution">
    <text evidence="9">The sequence shown here is derived from an EMBL/GenBank/DDBJ whole genome shotgun (WGS) entry which is preliminary data.</text>
</comment>
<sequence length="508" mass="53524">MVTGIPWLTVLWLVPVAGAVAVLAVPSDRQTPARWVGLGASLLTLIVSMVLVAAFDAGGGHYQFVEGEPWMATFGAGYTVGLDGIGLCMVVLTTGLIPILLIAGWHDGDGQGRSVHGHVALVLLVEAMVVLTFIALDVLLFYVFFEAMLIPMYFLVGRFGGTGGPAAAIRFLVYNLAGGLAMLVAVIWLYAAGTKNGHGTFDLRELVAAGAGDHGVERILFCGFMLAFAIKAPMWPLHTWLPDVATSAKPATAVLMMAIVDKVGTFGMLRYCLQLFPDAAAYFRPVLVALSVVAIVYGAVVAIGQTDIMRMIAYASLSHFGFITLGIFVMTSQGQTGATLYMVNHGISTAALVLTAGFLVSRTGTKLIAAHGGVRRVAPVLAVCFLLAGLASLALPGLAPFVSEFLVLIGSYDRYPVSAIFAASALVLSAIYILWAYQRMMTGPVSADAARARDLRPREIAVIAPLLASLLVLGCYPKPVLRVIDPVVVHTLDPTGIRGSAAAEGAHR</sequence>
<dbReference type="PANTHER" id="PTHR43507">
    <property type="entry name" value="NADH-UBIQUINONE OXIDOREDUCTASE CHAIN 4"/>
    <property type="match status" value="1"/>
</dbReference>
<dbReference type="InterPro" id="IPR010227">
    <property type="entry name" value="NADH_Q_OxRdtase_chainM/4"/>
</dbReference>
<dbReference type="eggNOG" id="COG1008">
    <property type="taxonomic scope" value="Bacteria"/>
</dbReference>
<dbReference type="GO" id="GO:0015990">
    <property type="term" value="P:electron transport coupled proton transport"/>
    <property type="evidence" value="ECO:0007669"/>
    <property type="project" value="TreeGrafter"/>
</dbReference>
<organism evidence="9 10">
    <name type="scientific">Mycolicibacterium cosmeticum</name>
    <dbReference type="NCBI Taxonomy" id="258533"/>
    <lineage>
        <taxon>Bacteria</taxon>
        <taxon>Bacillati</taxon>
        <taxon>Actinomycetota</taxon>
        <taxon>Actinomycetes</taxon>
        <taxon>Mycobacteriales</taxon>
        <taxon>Mycobacteriaceae</taxon>
        <taxon>Mycolicibacterium</taxon>
    </lineage>
</organism>
<dbReference type="GO" id="GO:0008137">
    <property type="term" value="F:NADH dehydrogenase (ubiquinone) activity"/>
    <property type="evidence" value="ECO:0007669"/>
    <property type="project" value="InterPro"/>
</dbReference>
<dbReference type="GO" id="GO:0012505">
    <property type="term" value="C:endomembrane system"/>
    <property type="evidence" value="ECO:0007669"/>
    <property type="project" value="UniProtKB-SubCell"/>
</dbReference>
<dbReference type="NCBIfam" id="TIGR01972">
    <property type="entry name" value="NDH_I_M"/>
    <property type="match status" value="1"/>
</dbReference>
<comment type="similarity">
    <text evidence="2">Belongs to the complex I subunit 4 family.</text>
</comment>
<reference evidence="9" key="2">
    <citation type="submission" date="2014-03" db="EMBL/GenBank/DDBJ databases">
        <authorList>
            <person name="Urmite Genomes"/>
        </authorList>
    </citation>
    <scope>NUCLEOTIDE SEQUENCE</scope>
    <source>
        <strain evidence="9">DSM 44829</strain>
    </source>
</reference>
<feature type="transmembrane region" description="Helical" evidence="7">
    <location>
        <begin position="415"/>
        <end position="437"/>
    </location>
</feature>
<accession>W9ATA5</accession>
<evidence type="ECO:0000256" key="4">
    <source>
        <dbReference type="ARBA" id="ARBA00022989"/>
    </source>
</evidence>
<evidence type="ECO:0000256" key="1">
    <source>
        <dbReference type="ARBA" id="ARBA00004127"/>
    </source>
</evidence>
<reference evidence="9" key="1">
    <citation type="submission" date="2014-03" db="EMBL/GenBank/DDBJ databases">
        <title>Draft Genome Sequence of Mycobacterium cosmeticum DSM 44829.</title>
        <authorList>
            <person name="Croce O."/>
            <person name="Robert C."/>
            <person name="Raoult D."/>
            <person name="Drancourt M."/>
        </authorList>
    </citation>
    <scope>NUCLEOTIDE SEQUENCE [LARGE SCALE GENOMIC DNA]</scope>
    <source>
        <strain evidence="9">DSM 44829</strain>
    </source>
</reference>
<dbReference type="InterPro" id="IPR003918">
    <property type="entry name" value="NADH_UbQ_OxRdtase"/>
</dbReference>
<evidence type="ECO:0000259" key="8">
    <source>
        <dbReference type="Pfam" id="PF00361"/>
    </source>
</evidence>
<feature type="transmembrane region" description="Helical" evidence="7">
    <location>
        <begin position="380"/>
        <end position="403"/>
    </location>
</feature>
<keyword evidence="10" id="KW-1185">Reference proteome</keyword>
<gene>
    <name evidence="9" type="ORF">BN977_00622</name>
</gene>
<keyword evidence="5 7" id="KW-0472">Membrane</keyword>
<proteinExistence type="inferred from homology"/>
<dbReference type="PRINTS" id="PR01437">
    <property type="entry name" value="NUOXDRDTASE4"/>
</dbReference>
<dbReference type="GO" id="GO:0042773">
    <property type="term" value="P:ATP synthesis coupled electron transport"/>
    <property type="evidence" value="ECO:0007669"/>
    <property type="project" value="InterPro"/>
</dbReference>
<dbReference type="Proteomes" id="UP000028870">
    <property type="component" value="Unassembled WGS sequence"/>
</dbReference>
<name>W9ATA5_MYCCO</name>
<dbReference type="EMBL" id="CCBB010000001">
    <property type="protein sequence ID" value="CDO05846.1"/>
    <property type="molecule type" value="Genomic_DNA"/>
</dbReference>
<feature type="transmembrane region" description="Helical" evidence="7">
    <location>
        <begin position="311"/>
        <end position="330"/>
    </location>
</feature>
<dbReference type="AlphaFoldDB" id="W9ATA5"/>
<dbReference type="PANTHER" id="PTHR43507:SF1">
    <property type="entry name" value="NADH-UBIQUINONE OXIDOREDUCTASE CHAIN 4"/>
    <property type="match status" value="1"/>
</dbReference>
<feature type="transmembrane region" description="Helical" evidence="7">
    <location>
        <begin position="171"/>
        <end position="191"/>
    </location>
</feature>